<dbReference type="InterPro" id="IPR058148">
    <property type="entry name" value="M949_RS01915-like_dom"/>
</dbReference>
<evidence type="ECO:0000313" key="2">
    <source>
        <dbReference type="Proteomes" id="UP000468388"/>
    </source>
</evidence>
<keyword evidence="2" id="KW-1185">Reference proteome</keyword>
<dbReference type="AlphaFoldDB" id="A0A6N8J392"/>
<proteinExistence type="predicted"/>
<organism evidence="1 2">
    <name type="scientific">Chitinophaga oryziterrae</name>
    <dbReference type="NCBI Taxonomy" id="1031224"/>
    <lineage>
        <taxon>Bacteria</taxon>
        <taxon>Pseudomonadati</taxon>
        <taxon>Bacteroidota</taxon>
        <taxon>Chitinophagia</taxon>
        <taxon>Chitinophagales</taxon>
        <taxon>Chitinophagaceae</taxon>
        <taxon>Chitinophaga</taxon>
    </lineage>
</organism>
<name>A0A6N8J392_9BACT</name>
<dbReference type="Proteomes" id="UP000468388">
    <property type="component" value="Unassembled WGS sequence"/>
</dbReference>
<dbReference type="NCBIfam" id="NF046077">
    <property type="entry name" value="LPS_M949_RS01915"/>
    <property type="match status" value="1"/>
</dbReference>
<dbReference type="OrthoDB" id="8750305at2"/>
<gene>
    <name evidence="1" type="ORF">GO495_02740</name>
</gene>
<dbReference type="RefSeq" id="WP_157298167.1">
    <property type="nucleotide sequence ID" value="NZ_BAAAZB010000005.1"/>
</dbReference>
<comment type="caution">
    <text evidence="1">The sequence shown here is derived from an EMBL/GenBank/DDBJ whole genome shotgun (WGS) entry which is preliminary data.</text>
</comment>
<protein>
    <submittedName>
        <fullName evidence="1">Uncharacterized protein</fullName>
    </submittedName>
</protein>
<sequence length="216" mass="24489">MIVFIVCQLHAQTILSATETTAIFTDSIKAKNGIKFPIRRTYSYSDKTGKYYLALSESIDSIAAGNDTLHYTIKGTCLQETREGLVKKWELNDHKRPDKDEESSIWFWTKFCEVKDLDGDGIAEPLIIYGSAGLNGTDDGRIKILLYYKGQKTAIRHQNSVMDGARITDIDASFYTLPLPIQQHIRKLIKTITDKGFAIFATDYEVKMNRKAVHIE</sequence>
<reference evidence="1 2" key="1">
    <citation type="submission" date="2019-12" db="EMBL/GenBank/DDBJ databases">
        <title>The draft genomic sequence of strain Chitinophaga oryziterrae JCM 16595.</title>
        <authorList>
            <person name="Zhang X."/>
        </authorList>
    </citation>
    <scope>NUCLEOTIDE SEQUENCE [LARGE SCALE GENOMIC DNA]</scope>
    <source>
        <strain evidence="1 2">JCM 16595</strain>
    </source>
</reference>
<accession>A0A6N8J392</accession>
<dbReference type="EMBL" id="WRXO01000001">
    <property type="protein sequence ID" value="MVT39493.1"/>
    <property type="molecule type" value="Genomic_DNA"/>
</dbReference>
<evidence type="ECO:0000313" key="1">
    <source>
        <dbReference type="EMBL" id="MVT39493.1"/>
    </source>
</evidence>